<organism evidence="3 4">
    <name type="scientific">Actinomadura algeriensis</name>
    <dbReference type="NCBI Taxonomy" id="1679523"/>
    <lineage>
        <taxon>Bacteria</taxon>
        <taxon>Bacillati</taxon>
        <taxon>Actinomycetota</taxon>
        <taxon>Actinomycetes</taxon>
        <taxon>Streptosporangiales</taxon>
        <taxon>Thermomonosporaceae</taxon>
        <taxon>Actinomadura</taxon>
    </lineage>
</organism>
<keyword evidence="2" id="KW-0472">Membrane</keyword>
<dbReference type="Proteomes" id="UP000627838">
    <property type="component" value="Unassembled WGS sequence"/>
</dbReference>
<reference evidence="3 4" key="1">
    <citation type="submission" date="2020-10" db="EMBL/GenBank/DDBJ databases">
        <title>Sequencing the genomes of 1000 actinobacteria strains.</title>
        <authorList>
            <person name="Klenk H.-P."/>
        </authorList>
    </citation>
    <scope>NUCLEOTIDE SEQUENCE [LARGE SCALE GENOMIC DNA]</scope>
    <source>
        <strain evidence="3 4">DSM 46744</strain>
    </source>
</reference>
<feature type="compositionally biased region" description="Basic and acidic residues" evidence="1">
    <location>
        <begin position="245"/>
        <end position="267"/>
    </location>
</feature>
<feature type="compositionally biased region" description="Basic and acidic residues" evidence="1">
    <location>
        <begin position="273"/>
        <end position="283"/>
    </location>
</feature>
<feature type="region of interest" description="Disordered" evidence="1">
    <location>
        <begin position="70"/>
        <end position="110"/>
    </location>
</feature>
<feature type="compositionally biased region" description="Basic residues" evidence="1">
    <location>
        <begin position="74"/>
        <end position="86"/>
    </location>
</feature>
<dbReference type="RefSeq" id="WP_192761530.1">
    <property type="nucleotide sequence ID" value="NZ_JADBDZ010000001.1"/>
</dbReference>
<keyword evidence="2" id="KW-1133">Transmembrane helix</keyword>
<feature type="compositionally biased region" description="Basic and acidic residues" evidence="1">
    <location>
        <begin position="177"/>
        <end position="194"/>
    </location>
</feature>
<evidence type="ECO:0000256" key="1">
    <source>
        <dbReference type="SAM" id="MobiDB-lite"/>
    </source>
</evidence>
<feature type="compositionally biased region" description="Acidic residues" evidence="1">
    <location>
        <begin position="328"/>
        <end position="343"/>
    </location>
</feature>
<evidence type="ECO:0000313" key="4">
    <source>
        <dbReference type="Proteomes" id="UP000627838"/>
    </source>
</evidence>
<proteinExistence type="predicted"/>
<feature type="compositionally biased region" description="Low complexity" evidence="1">
    <location>
        <begin position="291"/>
        <end position="304"/>
    </location>
</feature>
<dbReference type="EMBL" id="JADBDZ010000001">
    <property type="protein sequence ID" value="MBE1535299.1"/>
    <property type="molecule type" value="Genomic_DNA"/>
</dbReference>
<keyword evidence="4" id="KW-1185">Reference proteome</keyword>
<evidence type="ECO:0000256" key="2">
    <source>
        <dbReference type="SAM" id="Phobius"/>
    </source>
</evidence>
<accession>A0ABR9JXJ6</accession>
<feature type="transmembrane region" description="Helical" evidence="2">
    <location>
        <begin position="37"/>
        <end position="59"/>
    </location>
</feature>
<feature type="region of interest" description="Disordered" evidence="1">
    <location>
        <begin position="176"/>
        <end position="355"/>
    </location>
</feature>
<name>A0ABR9JXJ6_9ACTN</name>
<gene>
    <name evidence="3" type="ORF">H4W34_005132</name>
</gene>
<feature type="compositionally biased region" description="Low complexity" evidence="1">
    <location>
        <begin position="87"/>
        <end position="100"/>
    </location>
</feature>
<comment type="caution">
    <text evidence="3">The sequence shown here is derived from an EMBL/GenBank/DDBJ whole genome shotgun (WGS) entry which is preliminary data.</text>
</comment>
<protein>
    <submittedName>
        <fullName evidence="3">Uncharacterized protein</fullName>
    </submittedName>
</protein>
<sequence length="401" mass="42390">MIILSGVLVVAAIALLVAGIVAGNGDSAQVFGLDALVVIYISIGVSIVSALCLAIGVFLRRRELFGPGVSTAPAKKRKSKRDKRAKQQPAPAAAPGARPAGTPPEPLDDAVEIPAQPVDVPDDALVFVVRGRKRYHLDTCRQLAGRDTEELTYAEAREEGFSSCTACMPDTALAARAKTEPKPGKGEKAERSPDENGLAGLARPAVHSAPTPLDATAEIPRDDAAEKPRRGPAGPTLMDLPVADLVKDEPKAKQPEPAKPAKIETPEPPKAPDLSKDAEKPADEPAPSDVTADLDTADPDTAAPRPRDAEEPEEEPAEVPRQAPEPEAAAEPEPPAEDPDGDDPQVRILSGTKRYHRTDCALIEDIGDEADDLESLSRAEAKARGCTPCLVCQPDRERARD</sequence>
<evidence type="ECO:0000313" key="3">
    <source>
        <dbReference type="EMBL" id="MBE1535299.1"/>
    </source>
</evidence>
<keyword evidence="2" id="KW-0812">Transmembrane</keyword>
<feature type="compositionally biased region" description="Basic and acidic residues" evidence="1">
    <location>
        <begin position="219"/>
        <end position="229"/>
    </location>
</feature>